<keyword evidence="2 3" id="KW-0812">Transmembrane</keyword>
<keyword evidence="2" id="KW-0472">Membrane</keyword>
<evidence type="ECO:0000313" key="5">
    <source>
        <dbReference type="Proteomes" id="UP000002051"/>
    </source>
</evidence>
<proteinExistence type="predicted"/>
<dbReference type="EnsemblPlants" id="KEH20555">
    <property type="protein sequence ID" value="KEH20555"/>
    <property type="gene ID" value="MTR_8g080170"/>
</dbReference>
<dbReference type="AlphaFoldDB" id="A0A072U3Y9"/>
<reference evidence="3 5" key="1">
    <citation type="journal article" date="2011" name="Nature">
        <title>The Medicago genome provides insight into the evolution of rhizobial symbioses.</title>
        <authorList>
            <person name="Young N.D."/>
            <person name="Debelle F."/>
            <person name="Oldroyd G.E."/>
            <person name="Geurts R."/>
            <person name="Cannon S.B."/>
            <person name="Udvardi M.K."/>
            <person name="Benedito V.A."/>
            <person name="Mayer K.F."/>
            <person name="Gouzy J."/>
            <person name="Schoof H."/>
            <person name="Van de Peer Y."/>
            <person name="Proost S."/>
            <person name="Cook D.R."/>
            <person name="Meyers B.C."/>
            <person name="Spannagl M."/>
            <person name="Cheung F."/>
            <person name="De Mita S."/>
            <person name="Krishnakumar V."/>
            <person name="Gundlach H."/>
            <person name="Zhou S."/>
            <person name="Mudge J."/>
            <person name="Bharti A.K."/>
            <person name="Murray J.D."/>
            <person name="Naoumkina M.A."/>
            <person name="Rosen B."/>
            <person name="Silverstein K.A."/>
            <person name="Tang H."/>
            <person name="Rombauts S."/>
            <person name="Zhao P.X."/>
            <person name="Zhou P."/>
            <person name="Barbe V."/>
            <person name="Bardou P."/>
            <person name="Bechner M."/>
            <person name="Bellec A."/>
            <person name="Berger A."/>
            <person name="Berges H."/>
            <person name="Bidwell S."/>
            <person name="Bisseling T."/>
            <person name="Choisne N."/>
            <person name="Couloux A."/>
            <person name="Denny R."/>
            <person name="Deshpande S."/>
            <person name="Dai X."/>
            <person name="Doyle J.J."/>
            <person name="Dudez A.M."/>
            <person name="Farmer A.D."/>
            <person name="Fouteau S."/>
            <person name="Franken C."/>
            <person name="Gibelin C."/>
            <person name="Gish J."/>
            <person name="Goldstein S."/>
            <person name="Gonzalez A.J."/>
            <person name="Green P.J."/>
            <person name="Hallab A."/>
            <person name="Hartog M."/>
            <person name="Hua A."/>
            <person name="Humphray S.J."/>
            <person name="Jeong D.H."/>
            <person name="Jing Y."/>
            <person name="Jocker A."/>
            <person name="Kenton S.M."/>
            <person name="Kim D.J."/>
            <person name="Klee K."/>
            <person name="Lai H."/>
            <person name="Lang C."/>
            <person name="Lin S."/>
            <person name="Macmil S.L."/>
            <person name="Magdelenat G."/>
            <person name="Matthews L."/>
            <person name="McCorrison J."/>
            <person name="Monaghan E.L."/>
            <person name="Mun J.H."/>
            <person name="Najar F.Z."/>
            <person name="Nicholson C."/>
            <person name="Noirot C."/>
            <person name="O'Bleness M."/>
            <person name="Paule C.R."/>
            <person name="Poulain J."/>
            <person name="Prion F."/>
            <person name="Qin B."/>
            <person name="Qu C."/>
            <person name="Retzel E.F."/>
            <person name="Riddle C."/>
            <person name="Sallet E."/>
            <person name="Samain S."/>
            <person name="Samson N."/>
            <person name="Sanders I."/>
            <person name="Saurat O."/>
            <person name="Scarpelli C."/>
            <person name="Schiex T."/>
            <person name="Segurens B."/>
            <person name="Severin A.J."/>
            <person name="Sherrier D.J."/>
            <person name="Shi R."/>
            <person name="Sims S."/>
            <person name="Singer S.R."/>
            <person name="Sinharoy S."/>
            <person name="Sterck L."/>
            <person name="Viollet A."/>
            <person name="Wang B.B."/>
            <person name="Wang K."/>
            <person name="Wang M."/>
            <person name="Wang X."/>
            <person name="Warfsmann J."/>
            <person name="Weissenbach J."/>
            <person name="White D.D."/>
            <person name="White J.D."/>
            <person name="Wiley G.B."/>
            <person name="Wincker P."/>
            <person name="Xing Y."/>
            <person name="Yang L."/>
            <person name="Yao Z."/>
            <person name="Ying F."/>
            <person name="Zhai J."/>
            <person name="Zhou L."/>
            <person name="Zuber A."/>
            <person name="Denarie J."/>
            <person name="Dixon R.A."/>
            <person name="May G.D."/>
            <person name="Schwartz D.C."/>
            <person name="Rogers J."/>
            <person name="Quetier F."/>
            <person name="Town C.D."/>
            <person name="Roe B.A."/>
        </authorList>
    </citation>
    <scope>NUCLEOTIDE SEQUENCE [LARGE SCALE GENOMIC DNA]</scope>
    <source>
        <strain evidence="3">A17</strain>
        <strain evidence="4 5">cv. Jemalong A17</strain>
    </source>
</reference>
<protein>
    <submittedName>
        <fullName evidence="3">Transmembrane protein, putative</fullName>
    </submittedName>
</protein>
<gene>
    <name evidence="3" type="ordered locus">MTR_8g080170</name>
</gene>
<evidence type="ECO:0000313" key="3">
    <source>
        <dbReference type="EMBL" id="KEH20555.1"/>
    </source>
</evidence>
<keyword evidence="2" id="KW-1133">Transmembrane helix</keyword>
<dbReference type="HOGENOM" id="CLU_3017349_0_0_1"/>
<name>A0A072U3Y9_MEDTR</name>
<organism evidence="3 5">
    <name type="scientific">Medicago truncatula</name>
    <name type="common">Barrel medic</name>
    <name type="synonym">Medicago tribuloides</name>
    <dbReference type="NCBI Taxonomy" id="3880"/>
    <lineage>
        <taxon>Eukaryota</taxon>
        <taxon>Viridiplantae</taxon>
        <taxon>Streptophyta</taxon>
        <taxon>Embryophyta</taxon>
        <taxon>Tracheophyta</taxon>
        <taxon>Spermatophyta</taxon>
        <taxon>Magnoliopsida</taxon>
        <taxon>eudicotyledons</taxon>
        <taxon>Gunneridae</taxon>
        <taxon>Pentapetalae</taxon>
        <taxon>rosids</taxon>
        <taxon>fabids</taxon>
        <taxon>Fabales</taxon>
        <taxon>Fabaceae</taxon>
        <taxon>Papilionoideae</taxon>
        <taxon>50 kb inversion clade</taxon>
        <taxon>NPAAA clade</taxon>
        <taxon>Hologalegina</taxon>
        <taxon>IRL clade</taxon>
        <taxon>Trifolieae</taxon>
        <taxon>Medicago</taxon>
    </lineage>
</organism>
<feature type="transmembrane region" description="Helical" evidence="2">
    <location>
        <begin position="6"/>
        <end position="26"/>
    </location>
</feature>
<sequence>MTEKGAATYIITWLSLTEVVILPLFIEHSSYPKVSRIESSPVKGTCEKSGSNTHHD</sequence>
<reference evidence="3 5" key="2">
    <citation type="journal article" date="2014" name="BMC Genomics">
        <title>An improved genome release (version Mt4.0) for the model legume Medicago truncatula.</title>
        <authorList>
            <person name="Tang H."/>
            <person name="Krishnakumar V."/>
            <person name="Bidwell S."/>
            <person name="Rosen B."/>
            <person name="Chan A."/>
            <person name="Zhou S."/>
            <person name="Gentzbittel L."/>
            <person name="Childs K.L."/>
            <person name="Yandell M."/>
            <person name="Gundlach H."/>
            <person name="Mayer K.F."/>
            <person name="Schwartz D.C."/>
            <person name="Town C.D."/>
        </authorList>
    </citation>
    <scope>GENOME REANNOTATION</scope>
    <source>
        <strain evidence="3">A17</strain>
        <strain evidence="4 5">cv. Jemalong A17</strain>
    </source>
</reference>
<accession>A0A072U3Y9</accession>
<keyword evidence="5" id="KW-1185">Reference proteome</keyword>
<feature type="region of interest" description="Disordered" evidence="1">
    <location>
        <begin position="36"/>
        <end position="56"/>
    </location>
</feature>
<evidence type="ECO:0000256" key="2">
    <source>
        <dbReference type="SAM" id="Phobius"/>
    </source>
</evidence>
<dbReference type="Proteomes" id="UP000002051">
    <property type="component" value="Chromosome 8"/>
</dbReference>
<reference evidence="4" key="3">
    <citation type="submission" date="2015-04" db="UniProtKB">
        <authorList>
            <consortium name="EnsemblPlants"/>
        </authorList>
    </citation>
    <scope>IDENTIFICATION</scope>
    <source>
        <strain evidence="4">cv. Jemalong A17</strain>
    </source>
</reference>
<evidence type="ECO:0000313" key="4">
    <source>
        <dbReference type="EnsemblPlants" id="KEH20555"/>
    </source>
</evidence>
<dbReference type="EMBL" id="CM001224">
    <property type="protein sequence ID" value="KEH20555.1"/>
    <property type="molecule type" value="Genomic_DNA"/>
</dbReference>
<evidence type="ECO:0000256" key="1">
    <source>
        <dbReference type="SAM" id="MobiDB-lite"/>
    </source>
</evidence>